<accession>A0A7R9QWP3</accession>
<name>A0A7R9QWP3_9ACAR</name>
<dbReference type="InterPro" id="IPR036610">
    <property type="entry name" value="PEBP-like_sf"/>
</dbReference>
<dbReference type="CDD" id="cd00866">
    <property type="entry name" value="PEBP_euk"/>
    <property type="match status" value="2"/>
</dbReference>
<proteinExistence type="predicted"/>
<dbReference type="PANTHER" id="PTHR11362:SF82">
    <property type="entry name" value="PHOSPHATIDYLETHANOLAMINE-BINDING PROTEIN 4"/>
    <property type="match status" value="1"/>
</dbReference>
<gene>
    <name evidence="1" type="ORF">ONB1V03_LOCUS16201</name>
</gene>
<reference evidence="1" key="1">
    <citation type="submission" date="2020-11" db="EMBL/GenBank/DDBJ databases">
        <authorList>
            <person name="Tran Van P."/>
        </authorList>
    </citation>
    <scope>NUCLEOTIDE SEQUENCE</scope>
</reference>
<dbReference type="Proteomes" id="UP000728032">
    <property type="component" value="Unassembled WGS sequence"/>
</dbReference>
<dbReference type="OrthoDB" id="2506647at2759"/>
<dbReference type="InterPro" id="IPR035810">
    <property type="entry name" value="PEBP_euk"/>
</dbReference>
<evidence type="ECO:0000313" key="1">
    <source>
        <dbReference type="EMBL" id="CAD7659606.1"/>
    </source>
</evidence>
<dbReference type="SUPFAM" id="SSF49777">
    <property type="entry name" value="PEBP-like"/>
    <property type="match status" value="2"/>
</dbReference>
<dbReference type="PANTHER" id="PTHR11362">
    <property type="entry name" value="PHOSPHATIDYLETHANOLAMINE-BINDING PROTEIN"/>
    <property type="match status" value="1"/>
</dbReference>
<evidence type="ECO:0000313" key="2">
    <source>
        <dbReference type="Proteomes" id="UP000728032"/>
    </source>
</evidence>
<protein>
    <submittedName>
        <fullName evidence="1">Uncharacterized protein</fullName>
    </submittedName>
</protein>
<dbReference type="EMBL" id="OC932675">
    <property type="protein sequence ID" value="CAD7659606.1"/>
    <property type="molecule type" value="Genomic_DNA"/>
</dbReference>
<organism evidence="1">
    <name type="scientific">Oppiella nova</name>
    <dbReference type="NCBI Taxonomy" id="334625"/>
    <lineage>
        <taxon>Eukaryota</taxon>
        <taxon>Metazoa</taxon>
        <taxon>Ecdysozoa</taxon>
        <taxon>Arthropoda</taxon>
        <taxon>Chelicerata</taxon>
        <taxon>Arachnida</taxon>
        <taxon>Acari</taxon>
        <taxon>Acariformes</taxon>
        <taxon>Sarcoptiformes</taxon>
        <taxon>Oribatida</taxon>
        <taxon>Brachypylina</taxon>
        <taxon>Oppioidea</taxon>
        <taxon>Oppiidae</taxon>
        <taxon>Oppiella</taxon>
    </lineage>
</organism>
<dbReference type="Pfam" id="PF01161">
    <property type="entry name" value="PBP"/>
    <property type="match status" value="2"/>
</dbReference>
<dbReference type="EMBL" id="CAJPVJ010017850">
    <property type="protein sequence ID" value="CAG2176768.1"/>
    <property type="molecule type" value="Genomic_DNA"/>
</dbReference>
<sequence>MEQNKIVPDVIDTIPQNIIQVHYPSGVDVNMGNELTPLSVKDEPTVQWSAEEGVYYTLVMVDPDAGRNPQIKHWLVVNIPGNDVSKGETLANYGGSSPPVKTTPNRYIFLVYKQPGHLIHSETPLSKGEGGGRGGFNIREFAKTYNLSEPYAGNFYLANGDEYSVQKRIQMGLSNGSFVIELTYKVMEQNKVVPDVIDTIPKHIIKVHYSSGVDVNLGNELTPLLVKDEPTVEWVAEEGVYYTLVMTDPDVGERSEIKHWLVVNIPGSDVSKGETLAAYRGSGPPLEPPPHRYIFLVYKQPGHLKHEETPVGFDSVEGRICFKVREFAKKYNLGEPYAGNLYVAKGDAYSEERRAQRRQQQNK</sequence>
<dbReference type="InterPro" id="IPR008914">
    <property type="entry name" value="PEBP"/>
</dbReference>
<keyword evidence="2" id="KW-1185">Reference proteome</keyword>
<dbReference type="AlphaFoldDB" id="A0A7R9QWP3"/>
<dbReference type="Gene3D" id="3.90.280.10">
    <property type="entry name" value="PEBP-like"/>
    <property type="match status" value="2"/>
</dbReference>